<reference evidence="2 3" key="1">
    <citation type="submission" date="2020-08" db="EMBL/GenBank/DDBJ databases">
        <title>Genomic Encyclopedia of Type Strains, Phase IV (KMG-IV): sequencing the most valuable type-strain genomes for metagenomic binning, comparative biology and taxonomic classification.</title>
        <authorList>
            <person name="Goeker M."/>
        </authorList>
    </citation>
    <scope>NUCLEOTIDE SEQUENCE [LARGE SCALE GENOMIC DNA]</scope>
    <source>
        <strain evidence="2 3">YC6886</strain>
    </source>
</reference>
<evidence type="ECO:0000313" key="2">
    <source>
        <dbReference type="EMBL" id="MBB5350129.1"/>
    </source>
</evidence>
<feature type="transmembrane region" description="Helical" evidence="1">
    <location>
        <begin position="79"/>
        <end position="100"/>
    </location>
</feature>
<protein>
    <recommendedName>
        <fullName evidence="4">DUF1449 family protein</fullName>
    </recommendedName>
</protein>
<proteinExistence type="predicted"/>
<keyword evidence="3" id="KW-1185">Reference proteome</keyword>
<organism evidence="2 3">
    <name type="scientific">Haloferula luteola</name>
    <dbReference type="NCBI Taxonomy" id="595692"/>
    <lineage>
        <taxon>Bacteria</taxon>
        <taxon>Pseudomonadati</taxon>
        <taxon>Verrucomicrobiota</taxon>
        <taxon>Verrucomicrobiia</taxon>
        <taxon>Verrucomicrobiales</taxon>
        <taxon>Verrucomicrobiaceae</taxon>
        <taxon>Haloferula</taxon>
    </lineage>
</organism>
<sequence length="219" mass="23919">MTTVMFVEIWHLAMRPGVIPLTLMLIPMGIFWVSCLLGSLDFDFLSFDGGEGGFDSGDGGEWLGGTVRYLFRYFHGDQVPVAALLSFLLVYEWGAVMVVHSLKEEVPGAADSWWIALACLVPALALTKLTSRLLSPMFANLRGAEGLAAPVIGRIGFVRSRECDEHSGQVEVQNSEAPLLINARLAPGQLSLPRGTRVVVRDHDPVRGTYLVQPDPENP</sequence>
<dbReference type="EMBL" id="JACHFD010000001">
    <property type="protein sequence ID" value="MBB5350129.1"/>
    <property type="molecule type" value="Genomic_DNA"/>
</dbReference>
<keyword evidence="1" id="KW-1133">Transmembrane helix</keyword>
<keyword evidence="1" id="KW-0472">Membrane</keyword>
<feature type="transmembrane region" description="Helical" evidence="1">
    <location>
        <begin position="112"/>
        <end position="129"/>
    </location>
</feature>
<evidence type="ECO:0000313" key="3">
    <source>
        <dbReference type="Proteomes" id="UP000557717"/>
    </source>
</evidence>
<dbReference type="AlphaFoldDB" id="A0A840V8M0"/>
<accession>A0A840V8M0</accession>
<dbReference type="Proteomes" id="UP000557717">
    <property type="component" value="Unassembled WGS sequence"/>
</dbReference>
<evidence type="ECO:0000256" key="1">
    <source>
        <dbReference type="SAM" id="Phobius"/>
    </source>
</evidence>
<feature type="transmembrane region" description="Helical" evidence="1">
    <location>
        <begin position="18"/>
        <end position="37"/>
    </location>
</feature>
<evidence type="ECO:0008006" key="4">
    <source>
        <dbReference type="Google" id="ProtNLM"/>
    </source>
</evidence>
<comment type="caution">
    <text evidence="2">The sequence shown here is derived from an EMBL/GenBank/DDBJ whole genome shotgun (WGS) entry which is preliminary data.</text>
</comment>
<name>A0A840V8M0_9BACT</name>
<keyword evidence="1" id="KW-0812">Transmembrane</keyword>
<gene>
    <name evidence="2" type="ORF">HNR46_000350</name>
</gene>